<reference evidence="4" key="1">
    <citation type="submission" date="2022-06" db="EMBL/GenBank/DDBJ databases">
        <authorList>
            <person name="Berger JAMES D."/>
            <person name="Berger JAMES D."/>
        </authorList>
    </citation>
    <scope>NUCLEOTIDE SEQUENCE [LARGE SCALE GENOMIC DNA]</scope>
</reference>
<keyword evidence="4" id="KW-1185">Reference proteome</keyword>
<evidence type="ECO:0000313" key="5">
    <source>
        <dbReference type="WBParaSite" id="TREG1_63980.1"/>
    </source>
</evidence>
<dbReference type="GO" id="GO:0005737">
    <property type="term" value="C:cytoplasm"/>
    <property type="evidence" value="ECO:0007669"/>
    <property type="project" value="TreeGrafter"/>
</dbReference>
<keyword evidence="1" id="KW-0343">GTPase activation</keyword>
<dbReference type="GO" id="GO:0005634">
    <property type="term" value="C:nucleus"/>
    <property type="evidence" value="ECO:0007669"/>
    <property type="project" value="InterPro"/>
</dbReference>
<reference evidence="5" key="2">
    <citation type="submission" date="2023-11" db="UniProtKB">
        <authorList>
            <consortium name="WormBaseParasite"/>
        </authorList>
    </citation>
    <scope>IDENTIFICATION</scope>
</reference>
<evidence type="ECO:0000259" key="3">
    <source>
        <dbReference type="PROSITE" id="PS50085"/>
    </source>
</evidence>
<dbReference type="InterPro" id="IPR035974">
    <property type="entry name" value="Rap/Ran-GAP_sf"/>
</dbReference>
<evidence type="ECO:0000313" key="4">
    <source>
        <dbReference type="Proteomes" id="UP000050795"/>
    </source>
</evidence>
<dbReference type="PROSITE" id="PS50085">
    <property type="entry name" value="RAPGAP"/>
    <property type="match status" value="1"/>
</dbReference>
<feature type="compositionally biased region" description="Polar residues" evidence="2">
    <location>
        <begin position="1534"/>
        <end position="1544"/>
    </location>
</feature>
<dbReference type="SUPFAM" id="SSF111347">
    <property type="entry name" value="Rap/Ran-GAP"/>
    <property type="match status" value="1"/>
</dbReference>
<protein>
    <recommendedName>
        <fullName evidence="3">Rap-GAP domain-containing protein</fullName>
    </recommendedName>
</protein>
<feature type="region of interest" description="Disordered" evidence="2">
    <location>
        <begin position="193"/>
        <end position="225"/>
    </location>
</feature>
<sequence>MLSAECEESIPYAKDKVSTLVKGKQKSSVRRATSEITLQFKANQRAPRVKESKFDPTFSSFTRDGYQRRLHSEVPQHHHLSDSFDMLTTGTLAGRYSQPADFTTPNSYKHQRYFEKTSDTHHHHHHRDHHSGSRTSTAVSCAEDDSLSLSQNGIHTSSCASGEEVLHESVKFDIDSPKGGFVADFFNENRDLHPSDIPKSSDILSDEHSSSESNRRDTLTAAAASTACAAPNTDTTNVNDVTITDAPAPTKTPFVTSEDQLIAMDLPRCILAGGPAFGWTHESIIICWRRFLGVLGNFYKINNPSTMLDVFQYLNEMTTCLLKIRDYQIVPCVTETCVQPIPPFVPPVELIAPVLFESLNLSEDFVESKQLAIRTLSDIVVRFHDGCPDPELIAQFYYLVHRICVSKEEKYVFEIIRSCSMRIFVSSLPSTHLLILDFLSGVNVVLTNPSPGPEVPRSEAISVILSLLCYPHHFESLESIESTCLEPRIIACNDLKSQLVQLLTQAVLLDPSAEVRCLAITGLSIYCVIEIMNSLGSEHKSSTTTTTLSNTSSSSSTAFDSLFHDSVIILLGMMRFQNRIVAIVAVDMVLMFADYCSIISSRDVKLACLILLSLAWTLFTTWDNTNLDNMTAVDKRFFLGLIQAITEWSMRMPYDQLLINRETKPGSLAPSSNVLGTLIEVFCFIISSNDATSQSLINASQSSTGPLSQIQSNIYFTDPLLEYLATCKTPIDIGLFNSPKTGLDISSLAVKSWLFTGSDNSLSGLNYNENINHITESVRLAARVALNHMLNHLDQFPMSKDGVQINTSIQEHHDQFYPPLTATENDFSSSSSNNNNSNTDVNTDEKELTPDIFEQNNLQIFVLDRSILLTFISLPIMKVVDEKTKKKEKRNSELNTESTDLPVIKDYQLALSDDHSSYIYLPYSSLNSKEDVKMTSLNSTFVTNPFYTRIIARDLSGKYTWDASYLYNSIFEFREQQQLQSNECINDNLLSPIDSGDDLHVHLSREPPPCPPPRMNPPPPLLNGLTSPVLHNLDQLNDVLRDLAATSPECSITWSASKLSEYEHVKEKSDTEIITCLNMEKMTCDQITSQCQMDEDIIHKKLTDADVISLYASPELPNRRESLNRTTSKRNAMQFDNARHLLNQFGYLSWRHRPTVELLQKSPGLVRELKHLDNLGTRETHKLAIFYVGAGQEDKQSILSNQTASLEFENFVAGLGWEIDLLTHKGFRGGLERSGRAGHSTPYFVTSTLEVIFHVSTRMPSSTQEDLKYKHLGNDEIMIIWNENSRAFRRSVLRTQFGDVLIIISPLLNGLYKVEVRREAQVGLFGPIVESAVLSSNVLPGLVRATAINASRAVRAMKPGYHHPYEGRAASLQQIVSKYTLPTSFEEYAESILLPNTKPGYHNQSISPSINSSSINKSSGVKFVSITPNPPSSTTKYESHYNYPHALSAPNFTLDDFNSTNNQRSNNSNNNNKHLHDVRQREHVITVHLNRPPSIRSRTPSVTRIKSALPALSDHNFNSVSPLVNYCHSPAAPLQQSSTPSKVHNNNNNNNF</sequence>
<dbReference type="InterPro" id="IPR027107">
    <property type="entry name" value="Tuberin/Ral-act_asu"/>
</dbReference>
<feature type="compositionally biased region" description="Basic and acidic residues" evidence="2">
    <location>
        <begin position="205"/>
        <end position="218"/>
    </location>
</feature>
<dbReference type="InterPro" id="IPR016024">
    <property type="entry name" value="ARM-type_fold"/>
</dbReference>
<feature type="compositionally biased region" description="Low complexity" evidence="2">
    <location>
        <begin position="1458"/>
        <end position="1472"/>
    </location>
</feature>
<dbReference type="FunFam" id="3.40.50.11210:FF:000001">
    <property type="entry name" value="Ral GTPase-activating protein subunit alpha-1 isoform 1"/>
    <property type="match status" value="1"/>
</dbReference>
<dbReference type="GO" id="GO:0051056">
    <property type="term" value="P:regulation of small GTPase mediated signal transduction"/>
    <property type="evidence" value="ECO:0007669"/>
    <property type="project" value="InterPro"/>
</dbReference>
<feature type="region of interest" description="Disordered" evidence="2">
    <location>
        <begin position="1454"/>
        <end position="1474"/>
    </location>
</feature>
<feature type="domain" description="Rap-GAP" evidence="3">
    <location>
        <begin position="1169"/>
        <end position="1375"/>
    </location>
</feature>
<dbReference type="InterPro" id="IPR000331">
    <property type="entry name" value="Rap/Ran_GAP_dom"/>
</dbReference>
<dbReference type="Proteomes" id="UP000050795">
    <property type="component" value="Unassembled WGS sequence"/>
</dbReference>
<evidence type="ECO:0000256" key="1">
    <source>
        <dbReference type="ARBA" id="ARBA00022468"/>
    </source>
</evidence>
<feature type="region of interest" description="Disordered" evidence="2">
    <location>
        <begin position="820"/>
        <end position="844"/>
    </location>
</feature>
<organism evidence="4 5">
    <name type="scientific">Trichobilharzia regenti</name>
    <name type="common">Nasal bird schistosome</name>
    <dbReference type="NCBI Taxonomy" id="157069"/>
    <lineage>
        <taxon>Eukaryota</taxon>
        <taxon>Metazoa</taxon>
        <taxon>Spiralia</taxon>
        <taxon>Lophotrochozoa</taxon>
        <taxon>Platyhelminthes</taxon>
        <taxon>Trematoda</taxon>
        <taxon>Digenea</taxon>
        <taxon>Strigeidida</taxon>
        <taxon>Schistosomatoidea</taxon>
        <taxon>Schistosomatidae</taxon>
        <taxon>Trichobilharzia</taxon>
    </lineage>
</organism>
<evidence type="ECO:0000256" key="2">
    <source>
        <dbReference type="SAM" id="MobiDB-lite"/>
    </source>
</evidence>
<dbReference type="Pfam" id="PF02145">
    <property type="entry name" value="Rap_GAP"/>
    <property type="match status" value="1"/>
</dbReference>
<name>A0AA85K3D2_TRIRE</name>
<feature type="compositionally biased region" description="Low complexity" evidence="2">
    <location>
        <begin position="828"/>
        <end position="838"/>
    </location>
</feature>
<feature type="region of interest" description="Disordered" evidence="2">
    <location>
        <begin position="1531"/>
        <end position="1552"/>
    </location>
</feature>
<dbReference type="PANTHER" id="PTHR10063:SF11">
    <property type="entry name" value="RHO GTPASE-ACTIVATING PROTEIN CG5521-RELATED"/>
    <property type="match status" value="1"/>
</dbReference>
<accession>A0AA85K3D2</accession>
<dbReference type="Gene3D" id="3.40.50.11210">
    <property type="entry name" value="Rap/Ran-GAP"/>
    <property type="match status" value="1"/>
</dbReference>
<dbReference type="GO" id="GO:0005096">
    <property type="term" value="F:GTPase activator activity"/>
    <property type="evidence" value="ECO:0007669"/>
    <property type="project" value="UniProtKB-KW"/>
</dbReference>
<feature type="region of interest" description="Disordered" evidence="2">
    <location>
        <begin position="116"/>
        <end position="139"/>
    </location>
</feature>
<dbReference type="SUPFAM" id="SSF48371">
    <property type="entry name" value="ARM repeat"/>
    <property type="match status" value="1"/>
</dbReference>
<dbReference type="PANTHER" id="PTHR10063">
    <property type="entry name" value="TUBERIN"/>
    <property type="match status" value="1"/>
</dbReference>
<proteinExistence type="predicted"/>
<dbReference type="WBParaSite" id="TREG1_63980.1">
    <property type="protein sequence ID" value="TREG1_63980.1"/>
    <property type="gene ID" value="TREG1_63980"/>
</dbReference>